<organism evidence="2 3">
    <name type="scientific">Bombardia bombarda</name>
    <dbReference type="NCBI Taxonomy" id="252184"/>
    <lineage>
        <taxon>Eukaryota</taxon>
        <taxon>Fungi</taxon>
        <taxon>Dikarya</taxon>
        <taxon>Ascomycota</taxon>
        <taxon>Pezizomycotina</taxon>
        <taxon>Sordariomycetes</taxon>
        <taxon>Sordariomycetidae</taxon>
        <taxon>Sordariales</taxon>
        <taxon>Lasiosphaeriaceae</taxon>
        <taxon>Bombardia</taxon>
    </lineage>
</organism>
<evidence type="ECO:0000313" key="3">
    <source>
        <dbReference type="Proteomes" id="UP001174934"/>
    </source>
</evidence>
<accession>A0AA39XLJ9</accession>
<evidence type="ECO:0008006" key="4">
    <source>
        <dbReference type="Google" id="ProtNLM"/>
    </source>
</evidence>
<comment type="caution">
    <text evidence="2">The sequence shown here is derived from an EMBL/GenBank/DDBJ whole genome shotgun (WGS) entry which is preliminary data.</text>
</comment>
<dbReference type="Proteomes" id="UP001174934">
    <property type="component" value="Unassembled WGS sequence"/>
</dbReference>
<dbReference type="EMBL" id="JAULSR010000001">
    <property type="protein sequence ID" value="KAK0635517.1"/>
    <property type="molecule type" value="Genomic_DNA"/>
</dbReference>
<feature type="compositionally biased region" description="Pro residues" evidence="1">
    <location>
        <begin position="1"/>
        <end position="27"/>
    </location>
</feature>
<proteinExistence type="predicted"/>
<protein>
    <recommendedName>
        <fullName evidence="4">Rhomboid family membrane protein</fullName>
    </recommendedName>
</protein>
<gene>
    <name evidence="2" type="ORF">B0T17DRAFT_503042</name>
</gene>
<evidence type="ECO:0000313" key="2">
    <source>
        <dbReference type="EMBL" id="KAK0635517.1"/>
    </source>
</evidence>
<name>A0AA39XLJ9_9PEZI</name>
<evidence type="ECO:0000256" key="1">
    <source>
        <dbReference type="SAM" id="MobiDB-lite"/>
    </source>
</evidence>
<sequence length="236" mass="26089">MAPPQEQPQTQPPPTSPSTSTPIPPPSSSNSADLTSLAHHGTPAILHNAAIAAVILGPIALLLPGRGRGAWSVQNTIISGGTFWAANQLAYDFSGKSIVARSNERWSKMMAPILTEGHLPEKARETKRLMELERARREAALPAEQRALVEDARKAREEMRERQDKGVLGKIWMGGEEEGWKERRLREEKEALESGKGYGDLIMEQIWDVWNQKGKEKGGKKAGEEGDKEEEKKDKP</sequence>
<feature type="region of interest" description="Disordered" evidence="1">
    <location>
        <begin position="1"/>
        <end position="35"/>
    </location>
</feature>
<feature type="region of interest" description="Disordered" evidence="1">
    <location>
        <begin position="213"/>
        <end position="236"/>
    </location>
</feature>
<dbReference type="AlphaFoldDB" id="A0AA39XLJ9"/>
<keyword evidence="3" id="KW-1185">Reference proteome</keyword>
<reference evidence="2" key="1">
    <citation type="submission" date="2023-06" db="EMBL/GenBank/DDBJ databases">
        <title>Genome-scale phylogeny and comparative genomics of the fungal order Sordariales.</title>
        <authorList>
            <consortium name="Lawrence Berkeley National Laboratory"/>
            <person name="Hensen N."/>
            <person name="Bonometti L."/>
            <person name="Westerberg I."/>
            <person name="Brannstrom I.O."/>
            <person name="Guillou S."/>
            <person name="Cros-Aarteil S."/>
            <person name="Calhoun S."/>
            <person name="Haridas S."/>
            <person name="Kuo A."/>
            <person name="Mondo S."/>
            <person name="Pangilinan J."/>
            <person name="Riley R."/>
            <person name="LaButti K."/>
            <person name="Andreopoulos B."/>
            <person name="Lipzen A."/>
            <person name="Chen C."/>
            <person name="Yanf M."/>
            <person name="Daum C."/>
            <person name="Ng V."/>
            <person name="Clum A."/>
            <person name="Steindorff A."/>
            <person name="Ohm R."/>
            <person name="Martin F."/>
            <person name="Silar P."/>
            <person name="Natvig D."/>
            <person name="Lalanne C."/>
            <person name="Gautier V."/>
            <person name="Ament-velasquez S.L."/>
            <person name="Kruys A."/>
            <person name="Hutchinson M.I."/>
            <person name="Powell A.J."/>
            <person name="Barry K."/>
            <person name="Miller A.N."/>
            <person name="Grigoriev I.V."/>
            <person name="Debuchy R."/>
            <person name="Gladieux P."/>
            <person name="Thoren M.H."/>
            <person name="Johannesson H."/>
        </authorList>
    </citation>
    <scope>NUCLEOTIDE SEQUENCE</scope>
    <source>
        <strain evidence="2">SMH3391-2</strain>
    </source>
</reference>